<dbReference type="Pfam" id="PF20030">
    <property type="entry name" value="bpMoxR"/>
    <property type="match status" value="1"/>
</dbReference>
<dbReference type="InterPro" id="IPR027417">
    <property type="entry name" value="P-loop_NTPase"/>
</dbReference>
<dbReference type="Proteomes" id="UP000010469">
    <property type="component" value="Chromosome"/>
</dbReference>
<dbReference type="PANTHER" id="PTHR32204:SF0">
    <property type="entry name" value="ATPASE RAVA"/>
    <property type="match status" value="1"/>
</dbReference>
<evidence type="ECO:0000259" key="2">
    <source>
        <dbReference type="SMART" id="SM00382"/>
    </source>
</evidence>
<proteinExistence type="predicted"/>
<dbReference type="EMBL" id="CP003378">
    <property type="protein sequence ID" value="AFZ70325.1"/>
    <property type="molecule type" value="Genomic_DNA"/>
</dbReference>
<name>L0AB97_CALLD</name>
<dbReference type="Gene3D" id="3.40.50.300">
    <property type="entry name" value="P-loop containing nucleotide triphosphate hydrolases"/>
    <property type="match status" value="1"/>
</dbReference>
<evidence type="ECO:0000256" key="1">
    <source>
        <dbReference type="SAM" id="Coils"/>
    </source>
</evidence>
<dbReference type="InterPro" id="IPR003593">
    <property type="entry name" value="AAA+_ATPase"/>
</dbReference>
<dbReference type="KEGG" id="clg:Calag_0566"/>
<keyword evidence="1" id="KW-0175">Coiled coil</keyword>
<dbReference type="STRING" id="1056495.Calag_0566"/>
<feature type="domain" description="AAA+ ATPase" evidence="2">
    <location>
        <begin position="42"/>
        <end position="182"/>
    </location>
</feature>
<organism evidence="3 4">
    <name type="scientific">Caldisphaera lagunensis (strain DSM 15908 / JCM 11604 / ANMR 0165 / IC-154)</name>
    <dbReference type="NCBI Taxonomy" id="1056495"/>
    <lineage>
        <taxon>Archaea</taxon>
        <taxon>Thermoproteota</taxon>
        <taxon>Thermoprotei</taxon>
        <taxon>Acidilobales</taxon>
        <taxon>Caldisphaeraceae</taxon>
        <taxon>Caldisphaera</taxon>
    </lineage>
</organism>
<accession>L0AB97</accession>
<dbReference type="AlphaFoldDB" id="L0AB97"/>
<dbReference type="eggNOG" id="arCOG00436">
    <property type="taxonomic scope" value="Archaea"/>
</dbReference>
<evidence type="ECO:0000313" key="4">
    <source>
        <dbReference type="Proteomes" id="UP000010469"/>
    </source>
</evidence>
<keyword evidence="4" id="KW-1185">Reference proteome</keyword>
<protein>
    <submittedName>
        <fullName evidence="3">MoxR-like ATPase</fullName>
    </submittedName>
</protein>
<dbReference type="HOGENOM" id="CLU_018678_0_0_2"/>
<dbReference type="InterPro" id="IPR041538">
    <property type="entry name" value="RavA-like_AAA_lid"/>
</dbReference>
<sequence>MCALSDEPSNLLDLANKFLASLEEPFVGRHEEALVITLSLITGEHVVLIGEPGTAKSAMARRSADLLEAKYFKYLLTKFTEPSELFGPLDIAGLRRGIYKRITKNKLPEAEIAFLDEIFNANSAVLNSILSIMQERILYDGYNEIKVPLWTLMGASNKIPDEPELEALYDRFLFRHNVKPVDEEHWDGLLDASWNIEKGVYYQANKIMEMNNIKSLNSMIFKVDISNIKNKLLKMFIILSEKGLQLSDRRKGKILKAIAAHALLEKRFQATESDLIVLKYTVPKNFEDFEKIETILMEELKTKDRVIRELEEISSNIKNSKRVIQQMQSFDPRLLEIYKGLKTAKSKVQNLVQDVEDEEVRKKAEELNEMIDSLSQDIMIKLNM</sequence>
<dbReference type="Pfam" id="PF17868">
    <property type="entry name" value="AAA_lid_8"/>
    <property type="match status" value="1"/>
</dbReference>
<dbReference type="GeneID" id="14211826"/>
<dbReference type="InterPro" id="IPR050513">
    <property type="entry name" value="RavA_ATPases"/>
</dbReference>
<dbReference type="RefSeq" id="WP_015232223.1">
    <property type="nucleotide sequence ID" value="NC_019791.1"/>
</dbReference>
<dbReference type="InParanoid" id="L0AB97"/>
<dbReference type="InterPro" id="IPR045427">
    <property type="entry name" value="MoxR"/>
</dbReference>
<feature type="coiled-coil region" evidence="1">
    <location>
        <begin position="303"/>
        <end position="377"/>
    </location>
</feature>
<dbReference type="PANTHER" id="PTHR32204">
    <property type="entry name" value="ATPASE RAVA"/>
    <property type="match status" value="1"/>
</dbReference>
<dbReference type="SUPFAM" id="SSF52540">
    <property type="entry name" value="P-loop containing nucleoside triphosphate hydrolases"/>
    <property type="match status" value="1"/>
</dbReference>
<dbReference type="SMART" id="SM00382">
    <property type="entry name" value="AAA"/>
    <property type="match status" value="1"/>
</dbReference>
<reference evidence="4" key="1">
    <citation type="submission" date="2012-03" db="EMBL/GenBank/DDBJ databases">
        <title>Complete genome of Caldisphaera lagunensis DSM 15908.</title>
        <authorList>
            <person name="Lucas S."/>
            <person name="Copeland A."/>
            <person name="Lapidus A."/>
            <person name="Glavina del Rio T."/>
            <person name="Dalin E."/>
            <person name="Tice H."/>
            <person name="Bruce D."/>
            <person name="Goodwin L."/>
            <person name="Pitluck S."/>
            <person name="Peters L."/>
            <person name="Mikhailova N."/>
            <person name="Teshima H."/>
            <person name="Kyrpides N."/>
            <person name="Mavromatis K."/>
            <person name="Ivanova N."/>
            <person name="Brettin T."/>
            <person name="Detter J.C."/>
            <person name="Han C."/>
            <person name="Larimer F."/>
            <person name="Land M."/>
            <person name="Hauser L."/>
            <person name="Markowitz V."/>
            <person name="Cheng J.-F."/>
            <person name="Hugenholtz P."/>
            <person name="Woyke T."/>
            <person name="Wu D."/>
            <person name="Spring S."/>
            <person name="Schroeder M."/>
            <person name="Brambilla E."/>
            <person name="Klenk H.-P."/>
            <person name="Eisen J.A."/>
        </authorList>
    </citation>
    <scope>NUCLEOTIDE SEQUENCE [LARGE SCALE GENOMIC DNA]</scope>
    <source>
        <strain evidence="4">DSM 15908 / JCM 11604 / IC-154</strain>
    </source>
</reference>
<dbReference type="CDD" id="cd00009">
    <property type="entry name" value="AAA"/>
    <property type="match status" value="1"/>
</dbReference>
<evidence type="ECO:0000313" key="3">
    <source>
        <dbReference type="EMBL" id="AFZ70325.1"/>
    </source>
</evidence>
<gene>
    <name evidence="3" type="ordered locus">Calag_0566</name>
</gene>